<keyword evidence="2" id="KW-0217">Developmental protein</keyword>
<feature type="compositionally biased region" description="Polar residues" evidence="8">
    <location>
        <begin position="64"/>
        <end position="82"/>
    </location>
</feature>
<evidence type="ECO:0000259" key="9">
    <source>
        <dbReference type="Pfam" id="PF06136"/>
    </source>
</evidence>
<evidence type="ECO:0000256" key="8">
    <source>
        <dbReference type="SAM" id="MobiDB-lite"/>
    </source>
</evidence>
<dbReference type="GO" id="GO:0051301">
    <property type="term" value="P:cell division"/>
    <property type="evidence" value="ECO:0007669"/>
    <property type="project" value="UniProtKB-KW"/>
</dbReference>
<dbReference type="GO" id="GO:0005886">
    <property type="term" value="C:plasma membrane"/>
    <property type="evidence" value="ECO:0007669"/>
    <property type="project" value="UniProtKB-SubCell"/>
</dbReference>
<dbReference type="PANTHER" id="PTHR31083">
    <property type="entry name" value="UPSTREAM OF FLC PROTEIN (DUF966)"/>
    <property type="match status" value="1"/>
</dbReference>
<comment type="similarity">
    <text evidence="7">Belongs to the SOSEKI family.</text>
</comment>
<feature type="region of interest" description="Disordered" evidence="8">
    <location>
        <begin position="266"/>
        <end position="300"/>
    </location>
</feature>
<name>A0A9D4UR84_ADICA</name>
<evidence type="ECO:0000256" key="3">
    <source>
        <dbReference type="ARBA" id="ARBA00022475"/>
    </source>
</evidence>
<evidence type="ECO:0000256" key="1">
    <source>
        <dbReference type="ARBA" id="ARBA00004413"/>
    </source>
</evidence>
<dbReference type="EMBL" id="JABFUD020000012">
    <property type="protein sequence ID" value="KAI5072256.1"/>
    <property type="molecule type" value="Genomic_DNA"/>
</dbReference>
<feature type="compositionally biased region" description="Low complexity" evidence="8">
    <location>
        <begin position="348"/>
        <end position="374"/>
    </location>
</feature>
<feature type="region of interest" description="Disordered" evidence="8">
    <location>
        <begin position="344"/>
        <end position="401"/>
    </location>
</feature>
<sequence>MTSSSASSPSLNRYILQSPELEDAAASVTAACFNPLFIHTASNAAHINHNHRHNLNHNSLAHNSGISISHKSTNNSLSQNPTNTISSGNFVLLKESGTSHSKLTANTSSGSMQPGAPSTPSRKVHVVYYLSRSGQLEHPHLLEVSIPPNQGLYLRDVKRRLAVIRGKRLPLTFAWSYKRSYKNGYVWQDLCDDDLIFPAHGCEYVLKGSEILNDQRNTAEEESVQPANADTRSSIRSDGAQEEQALISRDPKVVFYDESARVARPTPLHVGNMVESGTDATTQTEEEPRPVTDDDPHDDQVQASKGLYIKHEGLELAKHSSSFSPQRGSCTTTQLQNAIELNKAEIASPPSSSSATNSPSPYKEIASTSSSSTSVGNRSGEHVNLPTHELIKSGSKTPGRPWMKKAIQKLEEQGGILCIHETENGGASGENGIFASNESASSKGKDRSMAANSVASVIMEEGEQSPAVHVRPTRGKHSSALSLLQFMSCGGLDIKEQILPMSLYRLRSKGTPGTASQLHMSNYVLSPEHSDAESFVTYGGSESGKSSWAKLGKPKSLCLNGSVSKPIFKLSGEFMSGESDPKNQHGHRHYVHSMQANSLSPVAKVSTAKAQGASIPDVISIGRSSISDRSTNASHELEYQASNVHARLKKSGEVANTCNNAVKGSPRCADARPEVSTPLRRNNEGVRPAMGALSARAVSGEVLMSKGSPLFVPGKRHLSYSGTPLNYVGGGMKPNLSESISISPLQAHDESGNNAMGVAKQDADNKSAILCSNRSCNPSRAFSDGEVSCMLANRNTLSKSGDQRSMTINGYDQSMAQIWEELLIAAPTSMAEEHQQKGADFRRVRQVTMGSSSSAWEAERTLQNAVELSLQLPLEHHLLHVDCAHCGKKVKAELMKAHVKSCSCPPKSPANVNSTATKASNINCLSLNASLGKSPKSDSNLCQRFLRASPPPPPTCNAQL</sequence>
<feature type="region of interest" description="Disordered" evidence="8">
    <location>
        <begin position="54"/>
        <end position="82"/>
    </location>
</feature>
<dbReference type="Pfam" id="PF06136">
    <property type="entry name" value="SOK"/>
    <property type="match status" value="1"/>
</dbReference>
<evidence type="ECO:0000313" key="10">
    <source>
        <dbReference type="EMBL" id="KAI5072256.1"/>
    </source>
</evidence>
<feature type="compositionally biased region" description="Basic and acidic residues" evidence="8">
    <location>
        <begin position="286"/>
        <end position="300"/>
    </location>
</feature>
<dbReference type="PANTHER" id="PTHR31083:SF5">
    <property type="entry name" value="PROTEIN SOSEKI 1"/>
    <property type="match status" value="1"/>
</dbReference>
<feature type="region of interest" description="Disordered" evidence="8">
    <location>
        <begin position="216"/>
        <end position="243"/>
    </location>
</feature>
<dbReference type="InterPro" id="IPR010369">
    <property type="entry name" value="SOK"/>
</dbReference>
<accession>A0A9D4UR84</accession>
<evidence type="ECO:0000256" key="4">
    <source>
        <dbReference type="ARBA" id="ARBA00022618"/>
    </source>
</evidence>
<dbReference type="GO" id="GO:0051258">
    <property type="term" value="P:protein polymerization"/>
    <property type="evidence" value="ECO:0007669"/>
    <property type="project" value="UniProtKB-ARBA"/>
</dbReference>
<proteinExistence type="inferred from homology"/>
<evidence type="ECO:0000256" key="2">
    <source>
        <dbReference type="ARBA" id="ARBA00022473"/>
    </source>
</evidence>
<keyword evidence="6" id="KW-0131">Cell cycle</keyword>
<comment type="subcellular location">
    <subcellularLocation>
        <location evidence="1">Cell membrane</location>
        <topology evidence="1">Peripheral membrane protein</topology>
        <orientation evidence="1">Cytoplasmic side</orientation>
    </subcellularLocation>
</comment>
<comment type="caution">
    <text evidence="10">The sequence shown here is derived from an EMBL/GenBank/DDBJ whole genome shotgun (WGS) entry which is preliminary data.</text>
</comment>
<dbReference type="OrthoDB" id="1280899at2759"/>
<gene>
    <name evidence="10" type="ORF">GOP47_0012362</name>
</gene>
<evidence type="ECO:0000256" key="7">
    <source>
        <dbReference type="ARBA" id="ARBA00024211"/>
    </source>
</evidence>
<keyword evidence="5" id="KW-0472">Membrane</keyword>
<reference evidence="10" key="1">
    <citation type="submission" date="2021-01" db="EMBL/GenBank/DDBJ databases">
        <title>Adiantum capillus-veneris genome.</title>
        <authorList>
            <person name="Fang Y."/>
            <person name="Liao Q."/>
        </authorList>
    </citation>
    <scope>NUCLEOTIDE SEQUENCE</scope>
    <source>
        <strain evidence="10">H3</strain>
        <tissue evidence="10">Leaf</tissue>
    </source>
</reference>
<feature type="region of interest" description="Disordered" evidence="8">
    <location>
        <begin position="666"/>
        <end position="685"/>
    </location>
</feature>
<dbReference type="AlphaFoldDB" id="A0A9D4UR84"/>
<dbReference type="InterPro" id="IPR048351">
    <property type="entry name" value="SOK_DIX"/>
</dbReference>
<keyword evidence="11" id="KW-1185">Reference proteome</keyword>
<protein>
    <recommendedName>
        <fullName evidence="9">SOSEKI DIX-like domain-containing protein</fullName>
    </recommendedName>
</protein>
<dbReference type="Proteomes" id="UP000886520">
    <property type="component" value="Chromosome 12"/>
</dbReference>
<keyword evidence="3" id="KW-1003">Cell membrane</keyword>
<keyword evidence="4" id="KW-0132">Cell division</keyword>
<feature type="domain" description="SOSEKI DIX-like" evidence="9">
    <location>
        <begin position="124"/>
        <end position="212"/>
    </location>
</feature>
<feature type="compositionally biased region" description="Polar residues" evidence="8">
    <location>
        <begin position="225"/>
        <end position="236"/>
    </location>
</feature>
<evidence type="ECO:0000256" key="6">
    <source>
        <dbReference type="ARBA" id="ARBA00023306"/>
    </source>
</evidence>
<organism evidence="10 11">
    <name type="scientific">Adiantum capillus-veneris</name>
    <name type="common">Maidenhair fern</name>
    <dbReference type="NCBI Taxonomy" id="13818"/>
    <lineage>
        <taxon>Eukaryota</taxon>
        <taxon>Viridiplantae</taxon>
        <taxon>Streptophyta</taxon>
        <taxon>Embryophyta</taxon>
        <taxon>Tracheophyta</taxon>
        <taxon>Polypodiopsida</taxon>
        <taxon>Polypodiidae</taxon>
        <taxon>Polypodiales</taxon>
        <taxon>Pteridineae</taxon>
        <taxon>Pteridaceae</taxon>
        <taxon>Vittarioideae</taxon>
        <taxon>Adiantum</taxon>
    </lineage>
</organism>
<evidence type="ECO:0000256" key="5">
    <source>
        <dbReference type="ARBA" id="ARBA00023136"/>
    </source>
</evidence>
<evidence type="ECO:0000313" key="11">
    <source>
        <dbReference type="Proteomes" id="UP000886520"/>
    </source>
</evidence>